<dbReference type="SUPFAM" id="SSF51569">
    <property type="entry name" value="Aldolase"/>
    <property type="match status" value="1"/>
</dbReference>
<dbReference type="PROSITE" id="PS50991">
    <property type="entry name" value="PYR_CT"/>
    <property type="match status" value="1"/>
</dbReference>
<protein>
    <submittedName>
        <fullName evidence="5">Pyruvate carboxyltransferase</fullName>
    </submittedName>
</protein>
<dbReference type="eggNOG" id="COG0119">
    <property type="taxonomic scope" value="Bacteria"/>
</dbReference>
<dbReference type="InterPro" id="IPR002034">
    <property type="entry name" value="AIPM/Hcit_synth_CS"/>
</dbReference>
<dbReference type="Gene3D" id="1.10.238.260">
    <property type="match status" value="1"/>
</dbReference>
<dbReference type="PROSITE" id="PS00815">
    <property type="entry name" value="AIPM_HOMOCIT_SYNTH_1"/>
    <property type="match status" value="1"/>
</dbReference>
<comment type="similarity">
    <text evidence="1 3">Belongs to the alpha-IPM synthase/homocitrate synthase family.</text>
</comment>
<dbReference type="Gene3D" id="3.20.20.70">
    <property type="entry name" value="Aldolase class I"/>
    <property type="match status" value="1"/>
</dbReference>
<keyword evidence="2 3" id="KW-0808">Transferase</keyword>
<dbReference type="Proteomes" id="UP000006793">
    <property type="component" value="Chromosome"/>
</dbReference>
<name>F8ADN4_THEID</name>
<reference evidence="5 6" key="2">
    <citation type="journal article" date="2012" name="Stand. Genomic Sci.">
        <title>Complete genome sequence of the thermophilic sulfate-reducing ocean bacterium Thermodesulfatator indicus type strain (CIR29812(T)).</title>
        <authorList>
            <person name="Anderson I."/>
            <person name="Saunders E."/>
            <person name="Lapidus A."/>
            <person name="Nolan M."/>
            <person name="Lucas S."/>
            <person name="Tice H."/>
            <person name="Del Rio T.G."/>
            <person name="Cheng J.F."/>
            <person name="Han C."/>
            <person name="Tapia R."/>
            <person name="Goodwin L.A."/>
            <person name="Pitluck S."/>
            <person name="Liolios K."/>
            <person name="Mavromatis K."/>
            <person name="Pagani I."/>
            <person name="Ivanova N."/>
            <person name="Mikhailova N."/>
            <person name="Pati A."/>
            <person name="Chen A."/>
            <person name="Palaniappan K."/>
            <person name="Land M."/>
            <person name="Hauser L."/>
            <person name="Jeffries C.D."/>
            <person name="Chang Y.J."/>
            <person name="Brambilla E.M."/>
            <person name="Rohde M."/>
            <person name="Spring S."/>
            <person name="Goker M."/>
            <person name="Detter J.C."/>
            <person name="Woyke T."/>
            <person name="Bristow J."/>
            <person name="Eisen J.A."/>
            <person name="Markowitz V."/>
            <person name="Hugenholtz P."/>
            <person name="Kyrpides N.C."/>
            <person name="Klenk H.P."/>
        </authorList>
    </citation>
    <scope>NUCLEOTIDE SEQUENCE [LARGE SCALE GENOMIC DNA]</scope>
    <source>
        <strain evidence="6">DSM 15286 / JCM 11887 / CIR29812</strain>
    </source>
</reference>
<evidence type="ECO:0000256" key="1">
    <source>
        <dbReference type="ARBA" id="ARBA00006154"/>
    </source>
</evidence>
<reference evidence="6" key="1">
    <citation type="submission" date="2011-04" db="EMBL/GenBank/DDBJ databases">
        <title>The complete genome of Thermodesulfatator indicus DSM 15286.</title>
        <authorList>
            <person name="Lucas S."/>
            <person name="Copeland A."/>
            <person name="Lapidus A."/>
            <person name="Bruce D."/>
            <person name="Goodwin L."/>
            <person name="Pitluck S."/>
            <person name="Peters L."/>
            <person name="Kyrpides N."/>
            <person name="Mavromatis K."/>
            <person name="Pagani I."/>
            <person name="Ivanova N."/>
            <person name="Saunders L."/>
            <person name="Detter J.C."/>
            <person name="Tapia R."/>
            <person name="Han C."/>
            <person name="Land M."/>
            <person name="Hauser L."/>
            <person name="Markowitz V."/>
            <person name="Cheng J.-F."/>
            <person name="Hugenholtz P."/>
            <person name="Woyke T."/>
            <person name="Wu D."/>
            <person name="Spring S."/>
            <person name="Schroeder M."/>
            <person name="Brambilla E."/>
            <person name="Klenk H.-P."/>
            <person name="Eisen J.A."/>
        </authorList>
    </citation>
    <scope>NUCLEOTIDE SEQUENCE [LARGE SCALE GENOMIC DNA]</scope>
    <source>
        <strain evidence="6">DSM 15286 / JCM 11887 / CIR29812</strain>
    </source>
</reference>
<evidence type="ECO:0000256" key="3">
    <source>
        <dbReference type="RuleBase" id="RU003523"/>
    </source>
</evidence>
<accession>F8ADN4</accession>
<dbReference type="PANTHER" id="PTHR42880">
    <property type="entry name" value="HOMOCITRATE SYNTHASE"/>
    <property type="match status" value="1"/>
</dbReference>
<evidence type="ECO:0000259" key="4">
    <source>
        <dbReference type="PROSITE" id="PS50991"/>
    </source>
</evidence>
<dbReference type="KEGG" id="tid:Thein_1048"/>
<dbReference type="InterPro" id="IPR054691">
    <property type="entry name" value="LeuA/HCS_post-cat"/>
</dbReference>
<dbReference type="AlphaFoldDB" id="F8ADN4"/>
<sequence length="391" mass="44744">MMKLLDATLREGAQRFGVYLKPEVKLRLALLLYDIGIEEIELGIVRKDKDLEYIWRAIRKEKVEDKFSFWCRLNEKDLELAHTLFPGLTRINLSAPASKLHIKYKLKITSEELLKRIRKLVEEATQYFSYISLGLEDASRTSPSFLYQIAEEASAAGVRRLRLSDTLSFWQPLKVIKLVEEFKKRFPNLELSFHFHNDLGLATGNAVTALETGADWVDVSLLGLGERAGITPLEEVLAYLYFRRGEKHYRLELLPLAAHFLSWHAGETISPFKPVLGRYLFTCETGLHVDGLYKKKKLYEPFPPEVLGLSHKLVLGEKSGLGALKGKLKELGLTISEEYLPILLNKIRSLAQKYGRPLSDEEIKKIYEQFAVKNKSEEVDKIDFSTKLTNA</sequence>
<dbReference type="PROSITE" id="PS00816">
    <property type="entry name" value="AIPM_HOMOCIT_SYNTH_2"/>
    <property type="match status" value="1"/>
</dbReference>
<dbReference type="GO" id="GO:0019752">
    <property type="term" value="P:carboxylic acid metabolic process"/>
    <property type="evidence" value="ECO:0007669"/>
    <property type="project" value="InterPro"/>
</dbReference>
<dbReference type="RefSeq" id="WP_013907661.1">
    <property type="nucleotide sequence ID" value="NC_015681.1"/>
</dbReference>
<evidence type="ECO:0000313" key="6">
    <source>
        <dbReference type="Proteomes" id="UP000006793"/>
    </source>
</evidence>
<evidence type="ECO:0000313" key="5">
    <source>
        <dbReference type="EMBL" id="AEH44919.1"/>
    </source>
</evidence>
<dbReference type="InterPro" id="IPR013785">
    <property type="entry name" value="Aldolase_TIM"/>
</dbReference>
<dbReference type="PaxDb" id="667014-Thein_1048"/>
<dbReference type="Pfam" id="PF00682">
    <property type="entry name" value="HMGL-like"/>
    <property type="match status" value="1"/>
</dbReference>
<dbReference type="Pfam" id="PF22617">
    <property type="entry name" value="HCS_D2"/>
    <property type="match status" value="1"/>
</dbReference>
<dbReference type="OrthoDB" id="9803573at2"/>
<keyword evidence="5" id="KW-0670">Pyruvate</keyword>
<gene>
    <name evidence="5" type="ordered locus">Thein_1048</name>
</gene>
<dbReference type="GO" id="GO:0046912">
    <property type="term" value="F:acyltransferase activity, acyl groups converted into alkyl on transfer"/>
    <property type="evidence" value="ECO:0007669"/>
    <property type="project" value="InterPro"/>
</dbReference>
<evidence type="ECO:0000256" key="2">
    <source>
        <dbReference type="ARBA" id="ARBA00022679"/>
    </source>
</evidence>
<dbReference type="PANTHER" id="PTHR42880:SF1">
    <property type="entry name" value="ISOPROPYLMALATE_HOMOCITRATE_CITRAMALATE SYNTHASE FAMILY PROTEIN"/>
    <property type="match status" value="1"/>
</dbReference>
<dbReference type="InParanoid" id="F8ADN4"/>
<proteinExistence type="inferred from homology"/>
<dbReference type="STRING" id="667014.Thein_1048"/>
<dbReference type="HOGENOM" id="CLU_022158_4_2_0"/>
<feature type="domain" description="Pyruvate carboxyltransferase" evidence="4">
    <location>
        <begin position="2"/>
        <end position="257"/>
    </location>
</feature>
<dbReference type="InterPro" id="IPR000891">
    <property type="entry name" value="PYR_CT"/>
</dbReference>
<organism evidence="5 6">
    <name type="scientific">Thermodesulfatator indicus (strain DSM 15286 / JCM 11887 / CIR29812)</name>
    <dbReference type="NCBI Taxonomy" id="667014"/>
    <lineage>
        <taxon>Bacteria</taxon>
        <taxon>Pseudomonadati</taxon>
        <taxon>Thermodesulfobacteriota</taxon>
        <taxon>Thermodesulfobacteria</taxon>
        <taxon>Thermodesulfobacteriales</taxon>
        <taxon>Thermodesulfatatoraceae</taxon>
        <taxon>Thermodesulfatator</taxon>
    </lineage>
</organism>
<keyword evidence="6" id="KW-1185">Reference proteome</keyword>
<dbReference type="EMBL" id="CP002683">
    <property type="protein sequence ID" value="AEH44919.1"/>
    <property type="molecule type" value="Genomic_DNA"/>
</dbReference>